<accession>A0A8X7NB84</accession>
<evidence type="ECO:0000256" key="1">
    <source>
        <dbReference type="SAM" id="SignalP"/>
    </source>
</evidence>
<protein>
    <submittedName>
        <fullName evidence="2">Uncharacterized protein</fullName>
    </submittedName>
</protein>
<keyword evidence="1" id="KW-0732">Signal</keyword>
<feature type="chain" id="PRO_5036501357" evidence="1">
    <location>
        <begin position="21"/>
        <end position="328"/>
    </location>
</feature>
<evidence type="ECO:0000313" key="3">
    <source>
        <dbReference type="Proteomes" id="UP000078113"/>
    </source>
</evidence>
<gene>
    <name evidence="2" type="ORF">A4X09_0g3107</name>
</gene>
<organism evidence="2 3">
    <name type="scientific">Tilletia walkeri</name>
    <dbReference type="NCBI Taxonomy" id="117179"/>
    <lineage>
        <taxon>Eukaryota</taxon>
        <taxon>Fungi</taxon>
        <taxon>Dikarya</taxon>
        <taxon>Basidiomycota</taxon>
        <taxon>Ustilaginomycotina</taxon>
        <taxon>Exobasidiomycetes</taxon>
        <taxon>Tilletiales</taxon>
        <taxon>Tilletiaceae</taxon>
        <taxon>Tilletia</taxon>
    </lineage>
</organism>
<evidence type="ECO:0000313" key="2">
    <source>
        <dbReference type="EMBL" id="KAE8269240.1"/>
    </source>
</evidence>
<name>A0A8X7NB84_9BASI</name>
<feature type="signal peptide" evidence="1">
    <location>
        <begin position="1"/>
        <end position="20"/>
    </location>
</feature>
<dbReference type="AlphaFoldDB" id="A0A8X7NB84"/>
<dbReference type="Proteomes" id="UP000078113">
    <property type="component" value="Unassembled WGS sequence"/>
</dbReference>
<comment type="caution">
    <text evidence="2">The sequence shown here is derived from an EMBL/GenBank/DDBJ whole genome shotgun (WGS) entry which is preliminary data.</text>
</comment>
<proteinExistence type="predicted"/>
<keyword evidence="3" id="KW-1185">Reference proteome</keyword>
<dbReference type="EMBL" id="LWDG02000103">
    <property type="protein sequence ID" value="KAE8269240.1"/>
    <property type="molecule type" value="Genomic_DNA"/>
</dbReference>
<reference evidence="2" key="2">
    <citation type="journal article" date="2019" name="IMA Fungus">
        <title>Genome sequencing and comparison of five Tilletia species to identify candidate genes for the detection of regulated species infecting wheat.</title>
        <authorList>
            <person name="Nguyen H.D.T."/>
            <person name="Sultana T."/>
            <person name="Kesanakurti P."/>
            <person name="Hambleton S."/>
        </authorList>
    </citation>
    <scope>NUCLEOTIDE SEQUENCE</scope>
    <source>
        <strain evidence="2">DAOMC 236422</strain>
    </source>
</reference>
<sequence>MKTVNATLALALAVAASASAAEQPIFLVAPGPDGVQARDGGDAPIFLLANPGGASNVARSFDERDGGDTPVFLIANQGPAARDFNERDGGDTPVFLIANQGPAARNFDERDYGYAAGSGESMAARDNGNVPVLFLANPGAGGPTARSVEEDYGVYGGGNFARGEDGNVPVLLLANPGGGPVARDLGAEDYGVYGGGNFARGQDGNVPILLLADPKQRDIAARGAEDFVIAIPGLDGQHLATRDILSSDLESLLSSRGYTNTFDPSKLDQFNPDMLKESFIPVQSNGRPLFLPRGGSDAPVFLMMDPSQGQHARAADSVGFNSAIHPLA</sequence>
<reference evidence="2" key="1">
    <citation type="submission" date="2016-04" db="EMBL/GenBank/DDBJ databases">
        <authorList>
            <person name="Nguyen H.D."/>
            <person name="Samba Siva P."/>
            <person name="Cullis J."/>
            <person name="Levesque C.A."/>
            <person name="Hambleton S."/>
        </authorList>
    </citation>
    <scope>NUCLEOTIDE SEQUENCE</scope>
    <source>
        <strain evidence="2">DAOMC 236422</strain>
    </source>
</reference>